<organism evidence="7 8">
    <name type="scientific">Candidatus Entotheonella gemina</name>
    <dbReference type="NCBI Taxonomy" id="1429439"/>
    <lineage>
        <taxon>Bacteria</taxon>
        <taxon>Pseudomonadati</taxon>
        <taxon>Nitrospinota/Tectimicrobiota group</taxon>
        <taxon>Candidatus Tectimicrobiota</taxon>
        <taxon>Candidatus Entotheonellia</taxon>
        <taxon>Candidatus Entotheonellales</taxon>
        <taxon>Candidatus Entotheonellaceae</taxon>
        <taxon>Candidatus Entotheonella</taxon>
    </lineage>
</organism>
<keyword evidence="4 5" id="KW-0274">FAD</keyword>
<feature type="binding site" evidence="5">
    <location>
        <position position="227"/>
    </location>
    <ligand>
        <name>FAD</name>
        <dbReference type="ChEBI" id="CHEBI:57692"/>
    </ligand>
</feature>
<dbReference type="EMBL" id="AZHX01000479">
    <property type="protein sequence ID" value="ETX07328.1"/>
    <property type="molecule type" value="Genomic_DNA"/>
</dbReference>
<dbReference type="InterPro" id="IPR036188">
    <property type="entry name" value="FAD/NAD-bd_sf"/>
</dbReference>
<dbReference type="Proteomes" id="UP000019140">
    <property type="component" value="Unassembled WGS sequence"/>
</dbReference>
<dbReference type="PATRIC" id="fig|1429439.4.peg.2027"/>
<keyword evidence="8" id="KW-1185">Reference proteome</keyword>
<feature type="domain" description="Glucose-methanol-choline oxidoreductase N-terminal" evidence="6">
    <location>
        <begin position="261"/>
        <end position="275"/>
    </location>
</feature>
<evidence type="ECO:0000313" key="7">
    <source>
        <dbReference type="EMBL" id="ETX07328.1"/>
    </source>
</evidence>
<dbReference type="PROSITE" id="PS00624">
    <property type="entry name" value="GMC_OXRED_2"/>
    <property type="match status" value="1"/>
</dbReference>
<dbReference type="SUPFAM" id="SSF51905">
    <property type="entry name" value="FAD/NAD(P)-binding domain"/>
    <property type="match status" value="1"/>
</dbReference>
<dbReference type="Gene3D" id="3.50.50.60">
    <property type="entry name" value="FAD/NAD(P)-binding domain"/>
    <property type="match status" value="1"/>
</dbReference>
<name>W4MAV6_9BACT</name>
<evidence type="ECO:0000256" key="3">
    <source>
        <dbReference type="ARBA" id="ARBA00022630"/>
    </source>
</evidence>
<sequence>MTYDVIIIGAGSAGAILAARLTEDANRSVLLLEAGPDYPDVDDLPSEVKYGYSQHRHILSEPDNPHMWRYEARATEQAPPMWVPRGKVTGGSSAVNAQIFLRGVPEDYDDWAAQGNDLWGYEQCLPYFRRIETDTEFGDNTHLHGTQGPIIARRFHPDDWLPDHKAFYQASRAMGFADCPDHNDPDSTGVGATPLNNPDAIRWSTAIGYLNPARSRANLHIQAEVLVHRVTCHNRRATQVEFERHGERVTVEGGEIILSAGAIGSPQLLLLSGIGPAAHLHDVGVPLVHELPGVGENLRDHPQVTVIWHTVPSYVQDVRNPRLQLTLRYTATDSPLRNDMLLHQLSFVTANPFRGGDPKTPIGVGITCTLDLAKGAGQLRLQSPQAQVQPWLDYNYLSEPFDRQRLREAVRIAMQIAGHDAFRGILTERLAPLDADLVSDETLDAWMMREVKTSHHSSGTCKMGPASDPMAVVDQYGKVHGLDGLRVIDASIMPDCIRANTNVTTMMIGEYMADLIRQGH</sequence>
<comment type="caution">
    <text evidence="7">The sequence shown here is derived from an EMBL/GenBank/DDBJ whole genome shotgun (WGS) entry which is preliminary data.</text>
</comment>
<evidence type="ECO:0000256" key="2">
    <source>
        <dbReference type="ARBA" id="ARBA00010790"/>
    </source>
</evidence>
<accession>W4MAV6</accession>
<dbReference type="InterPro" id="IPR000172">
    <property type="entry name" value="GMC_OxRdtase_N"/>
</dbReference>
<reference evidence="7 8" key="1">
    <citation type="journal article" date="2014" name="Nature">
        <title>An environmental bacterial taxon with a large and distinct metabolic repertoire.</title>
        <authorList>
            <person name="Wilson M.C."/>
            <person name="Mori T."/>
            <person name="Ruckert C."/>
            <person name="Uria A.R."/>
            <person name="Helf M.J."/>
            <person name="Takada K."/>
            <person name="Gernert C."/>
            <person name="Steffens U.A."/>
            <person name="Heycke N."/>
            <person name="Schmitt S."/>
            <person name="Rinke C."/>
            <person name="Helfrich E.J."/>
            <person name="Brachmann A.O."/>
            <person name="Gurgui C."/>
            <person name="Wakimoto T."/>
            <person name="Kracht M."/>
            <person name="Crusemann M."/>
            <person name="Hentschel U."/>
            <person name="Abe I."/>
            <person name="Matsunaga S."/>
            <person name="Kalinowski J."/>
            <person name="Takeyama H."/>
            <person name="Piel J."/>
        </authorList>
    </citation>
    <scope>NUCLEOTIDE SEQUENCE [LARGE SCALE GENOMIC DNA]</scope>
    <source>
        <strain evidence="8">TSY2</strain>
    </source>
</reference>
<evidence type="ECO:0000256" key="5">
    <source>
        <dbReference type="PIRSR" id="PIRSR000137-2"/>
    </source>
</evidence>
<evidence type="ECO:0000256" key="1">
    <source>
        <dbReference type="ARBA" id="ARBA00001974"/>
    </source>
</evidence>
<proteinExistence type="inferred from homology"/>
<dbReference type="PIRSF" id="PIRSF000137">
    <property type="entry name" value="Alcohol_oxidase"/>
    <property type="match status" value="1"/>
</dbReference>
<dbReference type="AlphaFoldDB" id="W4MAV6"/>
<evidence type="ECO:0000259" key="6">
    <source>
        <dbReference type="PROSITE" id="PS00624"/>
    </source>
</evidence>
<dbReference type="HOGENOM" id="CLU_002865_7_1_7"/>
<dbReference type="SUPFAM" id="SSF54373">
    <property type="entry name" value="FAD-linked reductases, C-terminal domain"/>
    <property type="match status" value="1"/>
</dbReference>
<comment type="similarity">
    <text evidence="2">Belongs to the GMC oxidoreductase family.</text>
</comment>
<gene>
    <name evidence="7" type="ORF">ETSY2_11830</name>
</gene>
<protein>
    <recommendedName>
        <fullName evidence="6">Glucose-methanol-choline oxidoreductase N-terminal domain-containing protein</fullName>
    </recommendedName>
</protein>
<evidence type="ECO:0000313" key="8">
    <source>
        <dbReference type="Proteomes" id="UP000019140"/>
    </source>
</evidence>
<dbReference type="PANTHER" id="PTHR11552">
    <property type="entry name" value="GLUCOSE-METHANOL-CHOLINE GMC OXIDOREDUCTASE"/>
    <property type="match status" value="1"/>
</dbReference>
<dbReference type="Pfam" id="PF05199">
    <property type="entry name" value="GMC_oxred_C"/>
    <property type="match status" value="1"/>
</dbReference>
<dbReference type="Gene3D" id="3.30.410.40">
    <property type="match status" value="1"/>
</dbReference>
<dbReference type="GO" id="GO:0050660">
    <property type="term" value="F:flavin adenine dinucleotide binding"/>
    <property type="evidence" value="ECO:0007669"/>
    <property type="project" value="InterPro"/>
</dbReference>
<keyword evidence="3" id="KW-0285">Flavoprotein</keyword>
<dbReference type="InterPro" id="IPR012132">
    <property type="entry name" value="GMC_OxRdtase"/>
</dbReference>
<dbReference type="InterPro" id="IPR007867">
    <property type="entry name" value="GMC_OxRtase_C"/>
</dbReference>
<feature type="binding site" evidence="5">
    <location>
        <position position="88"/>
    </location>
    <ligand>
        <name>FAD</name>
        <dbReference type="ChEBI" id="CHEBI:57692"/>
    </ligand>
</feature>
<dbReference type="GO" id="GO:0016614">
    <property type="term" value="F:oxidoreductase activity, acting on CH-OH group of donors"/>
    <property type="evidence" value="ECO:0007669"/>
    <property type="project" value="InterPro"/>
</dbReference>
<dbReference type="PANTHER" id="PTHR11552:SF147">
    <property type="entry name" value="CHOLINE DEHYDROGENASE, MITOCHONDRIAL"/>
    <property type="match status" value="1"/>
</dbReference>
<evidence type="ECO:0000256" key="4">
    <source>
        <dbReference type="ARBA" id="ARBA00022827"/>
    </source>
</evidence>
<dbReference type="Pfam" id="PF00732">
    <property type="entry name" value="GMC_oxred_N"/>
    <property type="match status" value="1"/>
</dbReference>
<comment type="cofactor">
    <cofactor evidence="1 5">
        <name>FAD</name>
        <dbReference type="ChEBI" id="CHEBI:57692"/>
    </cofactor>
</comment>